<keyword evidence="4 5" id="KW-0961">Cell wall biogenesis/degradation</keyword>
<dbReference type="PANTHER" id="PTHR34136:SF1">
    <property type="entry name" value="UDP-N-ACETYL-D-MANNOSAMINURONIC ACID TRANSFERASE"/>
    <property type="match status" value="1"/>
</dbReference>
<comment type="caution">
    <text evidence="6">The sequence shown here is derived from an EMBL/GenBank/DDBJ whole genome shotgun (WGS) entry which is preliminary data.</text>
</comment>
<comment type="function">
    <text evidence="5">Catalyzes the conversion of GlcNAc-PP-undecaprenol into ManNAc-GlcNAc-PP-undecaprenol, the first committed lipid intermediate in the de novo synthesis of teichoic acid.</text>
</comment>
<dbReference type="HAMAP" id="MF_02070">
    <property type="entry name" value="TagA_TarA"/>
    <property type="match status" value="1"/>
</dbReference>
<dbReference type="Pfam" id="PF03808">
    <property type="entry name" value="Glyco_tran_WecG"/>
    <property type="match status" value="1"/>
</dbReference>
<name>A0ABP3R841_9BACI</name>
<gene>
    <name evidence="6" type="ORF">GCM10009001_22460</name>
</gene>
<dbReference type="EC" id="2.4.1.187" evidence="5"/>
<dbReference type="Proteomes" id="UP001500866">
    <property type="component" value="Unassembled WGS sequence"/>
</dbReference>
<evidence type="ECO:0000256" key="3">
    <source>
        <dbReference type="ARBA" id="ARBA00022944"/>
    </source>
</evidence>
<keyword evidence="7" id="KW-1185">Reference proteome</keyword>
<accession>A0ABP3R841</accession>
<evidence type="ECO:0000313" key="7">
    <source>
        <dbReference type="Proteomes" id="UP001500866"/>
    </source>
</evidence>
<organism evidence="6 7">
    <name type="scientific">Virgibacillus siamensis</name>
    <dbReference type="NCBI Taxonomy" id="480071"/>
    <lineage>
        <taxon>Bacteria</taxon>
        <taxon>Bacillati</taxon>
        <taxon>Bacillota</taxon>
        <taxon>Bacilli</taxon>
        <taxon>Bacillales</taxon>
        <taxon>Bacillaceae</taxon>
        <taxon>Virgibacillus</taxon>
    </lineage>
</organism>
<evidence type="ECO:0000256" key="5">
    <source>
        <dbReference type="HAMAP-Rule" id="MF_02070"/>
    </source>
</evidence>
<comment type="catalytic activity">
    <reaction evidence="5">
        <text>UDP-N-acetyl-alpha-D-mannosamine + N-acetyl-alpha-D-glucosaminyl-di-trans,octa-cis-undecaprenyl diphosphate = N-acetyl-beta-D-mannosaminyl-(1-&gt;4)-N-acetyl-alpha-D-glucosaminyl di-trans,octa-cis-undecaprenyl diphosphate + UDP + H(+)</text>
        <dbReference type="Rhea" id="RHEA:16053"/>
        <dbReference type="ChEBI" id="CHEBI:15378"/>
        <dbReference type="ChEBI" id="CHEBI:58223"/>
        <dbReference type="ChEBI" id="CHEBI:62959"/>
        <dbReference type="ChEBI" id="CHEBI:68623"/>
        <dbReference type="ChEBI" id="CHEBI:132210"/>
        <dbReference type="EC" id="2.4.1.187"/>
    </reaction>
</comment>
<reference evidence="7" key="1">
    <citation type="journal article" date="2019" name="Int. J. Syst. Evol. Microbiol.">
        <title>The Global Catalogue of Microorganisms (GCM) 10K type strain sequencing project: providing services to taxonomists for standard genome sequencing and annotation.</title>
        <authorList>
            <consortium name="The Broad Institute Genomics Platform"/>
            <consortium name="The Broad Institute Genome Sequencing Center for Infectious Disease"/>
            <person name="Wu L."/>
            <person name="Ma J."/>
        </authorList>
    </citation>
    <scope>NUCLEOTIDE SEQUENCE [LARGE SCALE GENOMIC DNA]</scope>
    <source>
        <strain evidence="7">JCM 15395</strain>
    </source>
</reference>
<comment type="pathway">
    <text evidence="5">Cell wall biogenesis; teichoic acid biosynthesis.</text>
</comment>
<dbReference type="InterPro" id="IPR034714">
    <property type="entry name" value="TagA_TarA"/>
</dbReference>
<dbReference type="InterPro" id="IPR004629">
    <property type="entry name" value="WecG_TagA_CpsF"/>
</dbReference>
<keyword evidence="2 5" id="KW-0808">Transferase</keyword>
<evidence type="ECO:0000256" key="4">
    <source>
        <dbReference type="ARBA" id="ARBA00023316"/>
    </source>
</evidence>
<dbReference type="PANTHER" id="PTHR34136">
    <property type="match status" value="1"/>
</dbReference>
<keyword evidence="3 5" id="KW-0777">Teichoic acid biosynthesis</keyword>
<dbReference type="EMBL" id="BAAADS010000016">
    <property type="protein sequence ID" value="GAA0604742.1"/>
    <property type="molecule type" value="Genomic_DNA"/>
</dbReference>
<comment type="similarity">
    <text evidence="5">Belongs to the glycosyltransferase 26 family. TagA/TarA subfamily.</text>
</comment>
<evidence type="ECO:0000256" key="2">
    <source>
        <dbReference type="ARBA" id="ARBA00022679"/>
    </source>
</evidence>
<evidence type="ECO:0000256" key="1">
    <source>
        <dbReference type="ARBA" id="ARBA00022676"/>
    </source>
</evidence>
<sequence>MNENVDTVRIMNLDFINTTQENFLNNVLHKHLQNEEKCFIVTGNPEISIRAREDREYRDAVKAADYVIPDGAGILIAAKYMKQPMQERVAGYDVMRDLLAYANEQRLSCYFLGATEEVNRKAVAAAEREYPDLHIAGRHHGFFDMDDPSVVEEVRTSGADIVLVALGLPRQELWIARHFDTFDKGVFMGVGGSIDVLAGEVKRAPDFWIRLNLEWLYRLLKQPFRFKRILKVFEFMMRVFLKRS</sequence>
<dbReference type="RefSeq" id="WP_343813391.1">
    <property type="nucleotide sequence ID" value="NZ_BAAADS010000016.1"/>
</dbReference>
<proteinExistence type="inferred from homology"/>
<keyword evidence="1 5" id="KW-0328">Glycosyltransferase</keyword>
<dbReference type="CDD" id="cd06533">
    <property type="entry name" value="Glyco_transf_WecG_TagA"/>
    <property type="match status" value="1"/>
</dbReference>
<dbReference type="NCBIfam" id="TIGR00696">
    <property type="entry name" value="wecG_tagA_cpsF"/>
    <property type="match status" value="1"/>
</dbReference>
<evidence type="ECO:0000313" key="6">
    <source>
        <dbReference type="EMBL" id="GAA0604742.1"/>
    </source>
</evidence>
<protein>
    <recommendedName>
        <fullName evidence="5">N-acetylglucosaminyldiphosphoundecaprenol N-acetyl-beta-D-mannosaminyltransferase</fullName>
        <ecNumber evidence="5">2.4.1.187</ecNumber>
    </recommendedName>
    <alternativeName>
        <fullName evidence="5">N-acetylmannosaminyltransferase</fullName>
    </alternativeName>
    <alternativeName>
        <fullName evidence="5">UDP-N-acetylmannosamine transferase</fullName>
    </alternativeName>
    <alternativeName>
        <fullName evidence="5">UDP-N-acetylmannosamine:N-acetylglucosaminyl pyrophosphorylundecaprenol N-acetylmannosaminyltransferase</fullName>
    </alternativeName>
</protein>